<dbReference type="Gene3D" id="1.10.1220.10">
    <property type="entry name" value="Met repressor-like"/>
    <property type="match status" value="1"/>
</dbReference>
<accession>A0A7C4H5Y5</accession>
<comment type="caution">
    <text evidence="2">The sequence shown here is derived from an EMBL/GenBank/DDBJ whole genome shotgun (WGS) entry which is preliminary data.</text>
</comment>
<dbReference type="GO" id="GO:0006355">
    <property type="term" value="P:regulation of DNA-templated transcription"/>
    <property type="evidence" value="ECO:0007669"/>
    <property type="project" value="InterPro"/>
</dbReference>
<organism evidence="2">
    <name type="scientific">Ignisphaera aggregans</name>
    <dbReference type="NCBI Taxonomy" id="334771"/>
    <lineage>
        <taxon>Archaea</taxon>
        <taxon>Thermoproteota</taxon>
        <taxon>Thermoprotei</taxon>
        <taxon>Desulfurococcales</taxon>
        <taxon>Desulfurococcaceae</taxon>
        <taxon>Ignisphaera</taxon>
    </lineage>
</organism>
<dbReference type="InterPro" id="IPR002145">
    <property type="entry name" value="CopG"/>
</dbReference>
<dbReference type="AlphaFoldDB" id="A0A7C4H5Y5"/>
<evidence type="ECO:0000313" key="2">
    <source>
        <dbReference type="EMBL" id="HGM07153.1"/>
    </source>
</evidence>
<feature type="domain" description="Ribbon-helix-helix protein CopG" evidence="1">
    <location>
        <begin position="17"/>
        <end position="56"/>
    </location>
</feature>
<name>A0A7C4H5Y5_9CREN</name>
<evidence type="ECO:0000259" key="1">
    <source>
        <dbReference type="Pfam" id="PF01402"/>
    </source>
</evidence>
<reference evidence="2" key="1">
    <citation type="journal article" date="2020" name="mSystems">
        <title>Genome- and Community-Level Interaction Insights into Carbon Utilization and Element Cycling Functions of Hydrothermarchaeota in Hydrothermal Sediment.</title>
        <authorList>
            <person name="Zhou Z."/>
            <person name="Liu Y."/>
            <person name="Xu W."/>
            <person name="Pan J."/>
            <person name="Luo Z.H."/>
            <person name="Li M."/>
        </authorList>
    </citation>
    <scope>NUCLEOTIDE SEQUENCE [LARGE SCALE GENOMIC DNA]</scope>
    <source>
        <strain evidence="2">SpSt-658</strain>
    </source>
</reference>
<dbReference type="InterPro" id="IPR013321">
    <property type="entry name" value="Arc_rbn_hlx_hlx"/>
</dbReference>
<proteinExistence type="predicted"/>
<dbReference type="Pfam" id="PF01402">
    <property type="entry name" value="RHH_1"/>
    <property type="match status" value="1"/>
</dbReference>
<sequence>MKENANQIIEIEIPLTKVISIKIDVETLNETNIIFKKKGFRSRSELIREALVTYIELLKKFDRDELKKIVSALLSTNDVHKRDKKDKAPQPT</sequence>
<dbReference type="SUPFAM" id="SSF47598">
    <property type="entry name" value="Ribbon-helix-helix"/>
    <property type="match status" value="1"/>
</dbReference>
<protein>
    <submittedName>
        <fullName evidence="2">Ribbon-helix-helix protein, CopG family</fullName>
    </submittedName>
</protein>
<dbReference type="CDD" id="cd22231">
    <property type="entry name" value="RHH_NikR_HicB-like"/>
    <property type="match status" value="1"/>
</dbReference>
<dbReference type="EMBL" id="DTCA01000064">
    <property type="protein sequence ID" value="HGM07153.1"/>
    <property type="molecule type" value="Genomic_DNA"/>
</dbReference>
<gene>
    <name evidence="2" type="ORF">ENU31_01910</name>
</gene>
<dbReference type="InterPro" id="IPR010985">
    <property type="entry name" value="Ribbon_hlx_hlx"/>
</dbReference>